<name>A0A4S5BT19_9BURK</name>
<dbReference type="AlphaFoldDB" id="A0A4S5BT19"/>
<dbReference type="InterPro" id="IPR039994">
    <property type="entry name" value="NO66-like"/>
</dbReference>
<keyword evidence="5" id="KW-0408">Iron</keyword>
<reference evidence="7 8" key="1">
    <citation type="submission" date="2019-04" db="EMBL/GenBank/DDBJ databases">
        <title>Lampropedia sp YIM MLB12 draf genome.</title>
        <authorList>
            <person name="Wang Y.-X."/>
        </authorList>
    </citation>
    <scope>NUCLEOTIDE SEQUENCE [LARGE SCALE GENOMIC DNA]</scope>
    <source>
        <strain evidence="7 8">YIM MLB12</strain>
    </source>
</reference>
<sequence>MPEPQSPLTLLGGLTPAQFMRHHWQRKPLLIRQAIKDFSAPVDAQALFALASQEEVQSRLIISEPDGGWELRNGPFKPKQIPTQSQKAWTMLVQGVDLYQQQAHALLQQFSFIPQARLDDLMISYASDQGGVGPHFDSYDVFLLQAKGTRRWRIGKQKDLTLQQGVPLRILEHFEAEEEWLLEPGDMLYLPPMYAHDGIAEGNDCMTYSIGFRSPNRAELASTLLERLAEPDDWGDDDEDGNEQAPAAHASVLYKDAKQTATATSGAIPEAMQQFARAAVMHKLQQPHAIEQLLGEYLSEPKAAVYFSEADHPDAVDGEWALAHEPTAIALNRKTRMLYDEYFLYINGESYRVAGKDSTLLRQLADRRALPYPQFKQLSKPAQEILHEWIDQGWLFQV</sequence>
<dbReference type="Gene3D" id="2.60.120.650">
    <property type="entry name" value="Cupin"/>
    <property type="match status" value="1"/>
</dbReference>
<keyword evidence="4" id="KW-0560">Oxidoreductase</keyword>
<evidence type="ECO:0000256" key="5">
    <source>
        <dbReference type="ARBA" id="ARBA00023004"/>
    </source>
</evidence>
<dbReference type="PANTHER" id="PTHR13096:SF8">
    <property type="entry name" value="RIBOSOMAL OXYGENASE 1"/>
    <property type="match status" value="1"/>
</dbReference>
<comment type="cofactor">
    <cofactor evidence="1">
        <name>Fe(2+)</name>
        <dbReference type="ChEBI" id="CHEBI:29033"/>
    </cofactor>
</comment>
<dbReference type="PROSITE" id="PS51184">
    <property type="entry name" value="JMJC"/>
    <property type="match status" value="1"/>
</dbReference>
<keyword evidence="3" id="KW-0223">Dioxygenase</keyword>
<dbReference type="GO" id="GO:0046872">
    <property type="term" value="F:metal ion binding"/>
    <property type="evidence" value="ECO:0007669"/>
    <property type="project" value="UniProtKB-KW"/>
</dbReference>
<evidence type="ECO:0000256" key="2">
    <source>
        <dbReference type="ARBA" id="ARBA00022723"/>
    </source>
</evidence>
<evidence type="ECO:0000256" key="3">
    <source>
        <dbReference type="ARBA" id="ARBA00022964"/>
    </source>
</evidence>
<proteinExistence type="predicted"/>
<feature type="domain" description="JmjC" evidence="6">
    <location>
        <begin position="102"/>
        <end position="229"/>
    </location>
</feature>
<dbReference type="InterPro" id="IPR003347">
    <property type="entry name" value="JmjC_dom"/>
</dbReference>
<dbReference type="Pfam" id="PF08007">
    <property type="entry name" value="JmjC_2"/>
    <property type="match status" value="1"/>
</dbReference>
<evidence type="ECO:0000256" key="1">
    <source>
        <dbReference type="ARBA" id="ARBA00001954"/>
    </source>
</evidence>
<evidence type="ECO:0000313" key="7">
    <source>
        <dbReference type="EMBL" id="THJ35987.1"/>
    </source>
</evidence>
<dbReference type="RefSeq" id="WP_136404892.1">
    <property type="nucleotide sequence ID" value="NZ_JARXRQ010000008.1"/>
</dbReference>
<evidence type="ECO:0000256" key="4">
    <source>
        <dbReference type="ARBA" id="ARBA00023002"/>
    </source>
</evidence>
<gene>
    <name evidence="7" type="ORF">E8K88_01535</name>
</gene>
<protein>
    <submittedName>
        <fullName evidence="7">Cupin domain-containing protein</fullName>
    </submittedName>
</protein>
<accession>A0A4S5BT19</accession>
<dbReference type="SUPFAM" id="SSF51197">
    <property type="entry name" value="Clavaminate synthase-like"/>
    <property type="match status" value="1"/>
</dbReference>
<organism evidence="7 8">
    <name type="scientific">Lampropedia aestuarii</name>
    <dbReference type="NCBI Taxonomy" id="2562762"/>
    <lineage>
        <taxon>Bacteria</taxon>
        <taxon>Pseudomonadati</taxon>
        <taxon>Pseudomonadota</taxon>
        <taxon>Betaproteobacteria</taxon>
        <taxon>Burkholderiales</taxon>
        <taxon>Comamonadaceae</taxon>
        <taxon>Lampropedia</taxon>
    </lineage>
</organism>
<keyword evidence="8" id="KW-1185">Reference proteome</keyword>
<evidence type="ECO:0000259" key="6">
    <source>
        <dbReference type="PROSITE" id="PS51184"/>
    </source>
</evidence>
<dbReference type="OrthoDB" id="9764016at2"/>
<dbReference type="Gene3D" id="3.40.366.30">
    <property type="entry name" value="50S ribosomal protein L16 arginine hydroxylase, Chain A, Domain 2"/>
    <property type="match status" value="1"/>
</dbReference>
<dbReference type="Pfam" id="PF20514">
    <property type="entry name" value="WHD_ROXA"/>
    <property type="match status" value="1"/>
</dbReference>
<dbReference type="EMBL" id="SSWX01000002">
    <property type="protein sequence ID" value="THJ35987.1"/>
    <property type="molecule type" value="Genomic_DNA"/>
</dbReference>
<comment type="caution">
    <text evidence="7">The sequence shown here is derived from an EMBL/GenBank/DDBJ whole genome shotgun (WGS) entry which is preliminary data.</text>
</comment>
<keyword evidence="2" id="KW-0479">Metal-binding</keyword>
<dbReference type="SMART" id="SM00558">
    <property type="entry name" value="JmjC"/>
    <property type="match status" value="1"/>
</dbReference>
<dbReference type="PANTHER" id="PTHR13096">
    <property type="entry name" value="MINA53 MYC INDUCED NUCLEAR ANTIGEN"/>
    <property type="match status" value="1"/>
</dbReference>
<dbReference type="GO" id="GO:0016706">
    <property type="term" value="F:2-oxoglutarate-dependent dioxygenase activity"/>
    <property type="evidence" value="ECO:0007669"/>
    <property type="project" value="TreeGrafter"/>
</dbReference>
<dbReference type="Proteomes" id="UP000306236">
    <property type="component" value="Unassembled WGS sequence"/>
</dbReference>
<evidence type="ECO:0000313" key="8">
    <source>
        <dbReference type="Proteomes" id="UP000306236"/>
    </source>
</evidence>
<dbReference type="InterPro" id="IPR046799">
    <property type="entry name" value="ROXA-like_wH"/>
</dbReference>